<dbReference type="RefSeq" id="WP_337693533.1">
    <property type="nucleotide sequence ID" value="NZ_JBBEGN010000001.1"/>
</dbReference>
<sequence>MPDWTVITDEAALREVVAEPPRAIAEKAIDRVDDETARFLAASPFFLLATTAADGSVDVSPRGDPPGSVIVLEEGRCIAFGDRKGNRRLDSLRNVLQRPQVGMLFLVPGSNDTLRVNGTAQIVRDPPFAHRLAVGRSVPDLAVVVEIDELFLHCAKAFLRSTLWDPQSWPDTADVPSAGRMARSQFGTKVPAGVIDAALRVGNRFTKY</sequence>
<dbReference type="PANTHER" id="PTHR42815:SF2">
    <property type="entry name" value="FAD-BINDING, PUTATIVE (AFU_ORTHOLOGUE AFUA_6G07600)-RELATED"/>
    <property type="match status" value="1"/>
</dbReference>
<dbReference type="Pfam" id="PF01243">
    <property type="entry name" value="PNPOx_N"/>
    <property type="match status" value="1"/>
</dbReference>
<dbReference type="NCBIfam" id="TIGR04025">
    <property type="entry name" value="PPOX_FMN_DR2398"/>
    <property type="match status" value="1"/>
</dbReference>
<keyword evidence="3" id="KW-1185">Reference proteome</keyword>
<dbReference type="PANTHER" id="PTHR42815">
    <property type="entry name" value="FAD-BINDING, PUTATIVE (AFU_ORTHOLOGUE AFUA_6G07600)-RELATED"/>
    <property type="match status" value="1"/>
</dbReference>
<dbReference type="InterPro" id="IPR012349">
    <property type="entry name" value="Split_barrel_FMN-bd"/>
</dbReference>
<dbReference type="SUPFAM" id="SSF50475">
    <property type="entry name" value="FMN-binding split barrel"/>
    <property type="match status" value="1"/>
</dbReference>
<dbReference type="Gene3D" id="2.30.110.10">
    <property type="entry name" value="Electron Transport, Fmn-binding Protein, Chain A"/>
    <property type="match status" value="1"/>
</dbReference>
<dbReference type="InterPro" id="IPR011576">
    <property type="entry name" value="Pyridox_Oxase_N"/>
</dbReference>
<dbReference type="Proteomes" id="UP001385809">
    <property type="component" value="Unassembled WGS sequence"/>
</dbReference>
<proteinExistence type="predicted"/>
<gene>
    <name evidence="2" type="ORF">WCD74_04055</name>
</gene>
<evidence type="ECO:0000259" key="1">
    <source>
        <dbReference type="Pfam" id="PF01243"/>
    </source>
</evidence>
<accession>A0ABU8MJY0</accession>
<feature type="domain" description="Pyridoxamine 5'-phosphate oxidase N-terminal" evidence="1">
    <location>
        <begin position="33"/>
        <end position="141"/>
    </location>
</feature>
<evidence type="ECO:0000313" key="3">
    <source>
        <dbReference type="Proteomes" id="UP001385809"/>
    </source>
</evidence>
<dbReference type="InterPro" id="IPR024029">
    <property type="entry name" value="Pyridox_Oxase_FMN-dep"/>
</dbReference>
<protein>
    <submittedName>
        <fullName evidence="2">MSMEG_1061 family FMN-dependent PPOX-type flavoprotein</fullName>
    </submittedName>
</protein>
<name>A0ABU8MJY0_9PSEU</name>
<comment type="caution">
    <text evidence="2">The sequence shown here is derived from an EMBL/GenBank/DDBJ whole genome shotgun (WGS) entry which is preliminary data.</text>
</comment>
<reference evidence="2 3" key="1">
    <citation type="submission" date="2024-03" db="EMBL/GenBank/DDBJ databases">
        <title>Actinomycetospora sp. OC33-EN08, a novel actinomycete isolated from wild orchid (Aerides multiflora).</title>
        <authorList>
            <person name="Suriyachadkun C."/>
        </authorList>
    </citation>
    <scope>NUCLEOTIDE SEQUENCE [LARGE SCALE GENOMIC DNA]</scope>
    <source>
        <strain evidence="2 3">OC33-EN08</strain>
    </source>
</reference>
<organism evidence="2 3">
    <name type="scientific">Actinomycetospora aurantiaca</name>
    <dbReference type="NCBI Taxonomy" id="3129233"/>
    <lineage>
        <taxon>Bacteria</taxon>
        <taxon>Bacillati</taxon>
        <taxon>Actinomycetota</taxon>
        <taxon>Actinomycetes</taxon>
        <taxon>Pseudonocardiales</taxon>
        <taxon>Pseudonocardiaceae</taxon>
        <taxon>Actinomycetospora</taxon>
    </lineage>
</organism>
<evidence type="ECO:0000313" key="2">
    <source>
        <dbReference type="EMBL" id="MEJ2866925.1"/>
    </source>
</evidence>
<dbReference type="EMBL" id="JBBEGN010000001">
    <property type="protein sequence ID" value="MEJ2866925.1"/>
    <property type="molecule type" value="Genomic_DNA"/>
</dbReference>